<evidence type="ECO:0000313" key="7">
    <source>
        <dbReference type="Proteomes" id="UP001501710"/>
    </source>
</evidence>
<comment type="subcellular location">
    <subcellularLocation>
        <location evidence="1">Cell envelope</location>
    </subcellularLocation>
</comment>
<evidence type="ECO:0000259" key="5">
    <source>
        <dbReference type="Pfam" id="PF01471"/>
    </source>
</evidence>
<dbReference type="RefSeq" id="WP_344896895.1">
    <property type="nucleotide sequence ID" value="NZ_BAABAS010000006.1"/>
</dbReference>
<name>A0ABP8C2I6_9ACTN</name>
<dbReference type="Proteomes" id="UP001501710">
    <property type="component" value="Unassembled WGS sequence"/>
</dbReference>
<feature type="chain" id="PRO_5046060859" evidence="4">
    <location>
        <begin position="22"/>
        <end position="402"/>
    </location>
</feature>
<dbReference type="InterPro" id="IPR036366">
    <property type="entry name" value="PGBDSf"/>
</dbReference>
<keyword evidence="2" id="KW-0175">Coiled coil</keyword>
<dbReference type="EMBL" id="BAABAS010000006">
    <property type="protein sequence ID" value="GAA4232461.1"/>
    <property type="molecule type" value="Genomic_DNA"/>
</dbReference>
<feature type="domain" description="Peptidoglycan binding-like" evidence="5">
    <location>
        <begin position="120"/>
        <end position="173"/>
    </location>
</feature>
<organism evidence="6 7">
    <name type="scientific">Actinomadura meridiana</name>
    <dbReference type="NCBI Taxonomy" id="559626"/>
    <lineage>
        <taxon>Bacteria</taxon>
        <taxon>Bacillati</taxon>
        <taxon>Actinomycetota</taxon>
        <taxon>Actinomycetes</taxon>
        <taxon>Streptosporangiales</taxon>
        <taxon>Thermomonosporaceae</taxon>
        <taxon>Actinomadura</taxon>
    </lineage>
</organism>
<keyword evidence="7" id="KW-1185">Reference proteome</keyword>
<evidence type="ECO:0000313" key="6">
    <source>
        <dbReference type="EMBL" id="GAA4232461.1"/>
    </source>
</evidence>
<reference evidence="7" key="1">
    <citation type="journal article" date="2019" name="Int. J. Syst. Evol. Microbiol.">
        <title>The Global Catalogue of Microorganisms (GCM) 10K type strain sequencing project: providing services to taxonomists for standard genome sequencing and annotation.</title>
        <authorList>
            <consortium name="The Broad Institute Genomics Platform"/>
            <consortium name="The Broad Institute Genome Sequencing Center for Infectious Disease"/>
            <person name="Wu L."/>
            <person name="Ma J."/>
        </authorList>
    </citation>
    <scope>NUCLEOTIDE SEQUENCE [LARGE SCALE GENOMIC DNA]</scope>
    <source>
        <strain evidence="7">JCM 17440</strain>
    </source>
</reference>
<keyword evidence="4" id="KW-0732">Signal</keyword>
<evidence type="ECO:0000256" key="2">
    <source>
        <dbReference type="ARBA" id="ARBA00023054"/>
    </source>
</evidence>
<proteinExistence type="predicted"/>
<gene>
    <name evidence="6" type="ORF">GCM10022254_32380</name>
</gene>
<evidence type="ECO:0000256" key="3">
    <source>
        <dbReference type="SAM" id="MobiDB-lite"/>
    </source>
</evidence>
<dbReference type="InterPro" id="IPR006311">
    <property type="entry name" value="TAT_signal"/>
</dbReference>
<dbReference type="InterPro" id="IPR036365">
    <property type="entry name" value="PGBD-like_sf"/>
</dbReference>
<feature type="region of interest" description="Disordered" evidence="3">
    <location>
        <begin position="376"/>
        <end position="396"/>
    </location>
</feature>
<dbReference type="SUPFAM" id="SSF47090">
    <property type="entry name" value="PGBD-like"/>
    <property type="match status" value="1"/>
</dbReference>
<dbReference type="InterPro" id="IPR050465">
    <property type="entry name" value="UPF0194_transport"/>
</dbReference>
<dbReference type="Pfam" id="PF01471">
    <property type="entry name" value="PG_binding_1"/>
    <property type="match status" value="1"/>
</dbReference>
<comment type="caution">
    <text evidence="6">The sequence shown here is derived from an EMBL/GenBank/DDBJ whole genome shotgun (WGS) entry which is preliminary data.</text>
</comment>
<dbReference type="PROSITE" id="PS51318">
    <property type="entry name" value="TAT"/>
    <property type="match status" value="1"/>
</dbReference>
<feature type="compositionally biased region" description="Polar residues" evidence="3">
    <location>
        <begin position="376"/>
        <end position="389"/>
    </location>
</feature>
<dbReference type="Gene3D" id="1.10.101.10">
    <property type="entry name" value="PGBD-like superfamily/PGBD"/>
    <property type="match status" value="1"/>
</dbReference>
<dbReference type="PANTHER" id="PTHR32347">
    <property type="entry name" value="EFFLUX SYSTEM COMPONENT YKNX-RELATED"/>
    <property type="match status" value="1"/>
</dbReference>
<feature type="signal peptide" evidence="4">
    <location>
        <begin position="1"/>
        <end position="21"/>
    </location>
</feature>
<dbReference type="InterPro" id="IPR002477">
    <property type="entry name" value="Peptidoglycan-bd-like"/>
</dbReference>
<sequence length="402" mass="41651">MRRRRFVIAGAVAVAAVAAGGAVLSARDGTGTAAAERRPLDTVQVSRGDLVDTKSVDGTLTYAGEREVTGAAAGVVTSMPRPGQVIEQGAALYRVARRPVVLMYGKLPLYRTLRAGVTDGPDVEQLERSLRALGHADGVTVDDHLSASTARAVRAWQHSAGLPETGSVDAAQLIFLPTAVRVTETKTAVGDRIGPGTAVLVVTGTEHVVHVDLKVTDQPLARRNTRVTVELPNGTTVQGKIASVGAVAQRKGSGQGSPGGENTAEPTIDVAIALPRSTDTGGLDRMPVTVTLVSERHAGVLTVPVEALLALREGGLGVELVAPDGGRRVVRVRTGAFGGGRVEISGPDVREGVRVGVSRSPTSRNATTSKCGLCGASTSASRRVNSSPSWGRPVRESRRCCI</sequence>
<accession>A0ABP8C2I6</accession>
<evidence type="ECO:0000256" key="1">
    <source>
        <dbReference type="ARBA" id="ARBA00004196"/>
    </source>
</evidence>
<evidence type="ECO:0000256" key="4">
    <source>
        <dbReference type="SAM" id="SignalP"/>
    </source>
</evidence>
<protein>
    <submittedName>
        <fullName evidence="6">Peptidoglycan-binding protein</fullName>
    </submittedName>
</protein>